<feature type="domain" description="PH" evidence="1">
    <location>
        <begin position="134"/>
        <end position="227"/>
    </location>
</feature>
<dbReference type="PROSITE" id="PS50003">
    <property type="entry name" value="PH_DOMAIN"/>
    <property type="match status" value="1"/>
</dbReference>
<evidence type="ECO:0000313" key="3">
    <source>
        <dbReference type="Proteomes" id="UP000009168"/>
    </source>
</evidence>
<gene>
    <name evidence="2" type="ORF">TTHERM_00579330</name>
</gene>
<dbReference type="InParanoid" id="I7LWR1"/>
<organism evidence="2 3">
    <name type="scientific">Tetrahymena thermophila (strain SB210)</name>
    <dbReference type="NCBI Taxonomy" id="312017"/>
    <lineage>
        <taxon>Eukaryota</taxon>
        <taxon>Sar</taxon>
        <taxon>Alveolata</taxon>
        <taxon>Ciliophora</taxon>
        <taxon>Intramacronucleata</taxon>
        <taxon>Oligohymenophorea</taxon>
        <taxon>Hymenostomatida</taxon>
        <taxon>Tetrahymenina</taxon>
        <taxon>Tetrahymenidae</taxon>
        <taxon>Tetrahymena</taxon>
    </lineage>
</organism>
<sequence length="501" mass="60127">MVDFLKRKLMAVTGNYITINLDENKKIQIEYNEHQNQTIQDLIIQNVKEIANEQQKKKDKTDLSKQFCVLISIKDKRGVIFKRVAHKFELIKDLKEFDNAESVEFDIERYHNFYEDERKKRPLFVSQKLESNDKFLMKGQLEKRSNKDGKFKKKQVVLYKNHIQYQQGSKAKTIPFEEIKVVAPSTDQQMKNTFYLITNQRRDGHFFKAESLINMNKWISSLQQNLNYYRDMKLTTNYDEQIEKKNREVTLKIQNHTNSLLYHLEDIVKKSHMVRSLYKFIEKNLAQLNKLDKDLLFQVISINHDPQNFEQNLEYLRKYLCDQSENTFTDFLKQQKIINQFSNLSEKTIKESKSVENGMNNSDQVDNLNKSINLNSQRYIRGGGRLLSSYQTYSSFNNDTLESRLKTITKPIERLNFIFISYMNYQYKATFKFSEIISKILCNFRTENFHYKPEINLFQFHLDHQERMIPIYKDYQMQLEKSHTFKLDEKDIKPYIHNVIF</sequence>
<protein>
    <submittedName>
        <fullName evidence="2">PH domain protein</fullName>
    </submittedName>
</protein>
<dbReference type="InterPro" id="IPR001849">
    <property type="entry name" value="PH_domain"/>
</dbReference>
<dbReference type="SMART" id="SM00233">
    <property type="entry name" value="PH"/>
    <property type="match status" value="1"/>
</dbReference>
<dbReference type="AlphaFoldDB" id="I7LWR1"/>
<dbReference type="Gene3D" id="2.30.29.30">
    <property type="entry name" value="Pleckstrin-homology domain (PH domain)/Phosphotyrosine-binding domain (PTB)"/>
    <property type="match status" value="1"/>
</dbReference>
<dbReference type="EMBL" id="GG662527">
    <property type="protein sequence ID" value="EAS02689.2"/>
    <property type="molecule type" value="Genomic_DNA"/>
</dbReference>
<dbReference type="SUPFAM" id="SSF50729">
    <property type="entry name" value="PH domain-like"/>
    <property type="match status" value="1"/>
</dbReference>
<reference evidence="3" key="1">
    <citation type="journal article" date="2006" name="PLoS Biol.">
        <title>Macronuclear genome sequence of the ciliate Tetrahymena thermophila, a model eukaryote.</title>
        <authorList>
            <person name="Eisen J.A."/>
            <person name="Coyne R.S."/>
            <person name="Wu M."/>
            <person name="Wu D."/>
            <person name="Thiagarajan M."/>
            <person name="Wortman J.R."/>
            <person name="Badger J.H."/>
            <person name="Ren Q."/>
            <person name="Amedeo P."/>
            <person name="Jones K.M."/>
            <person name="Tallon L.J."/>
            <person name="Delcher A.L."/>
            <person name="Salzberg S.L."/>
            <person name="Silva J.C."/>
            <person name="Haas B.J."/>
            <person name="Majoros W.H."/>
            <person name="Farzad M."/>
            <person name="Carlton J.M."/>
            <person name="Smith R.K. Jr."/>
            <person name="Garg J."/>
            <person name="Pearlman R.E."/>
            <person name="Karrer K.M."/>
            <person name="Sun L."/>
            <person name="Manning G."/>
            <person name="Elde N.C."/>
            <person name="Turkewitz A.P."/>
            <person name="Asai D.J."/>
            <person name="Wilkes D.E."/>
            <person name="Wang Y."/>
            <person name="Cai H."/>
            <person name="Collins K."/>
            <person name="Stewart B.A."/>
            <person name="Lee S.R."/>
            <person name="Wilamowska K."/>
            <person name="Weinberg Z."/>
            <person name="Ruzzo W.L."/>
            <person name="Wloga D."/>
            <person name="Gaertig J."/>
            <person name="Frankel J."/>
            <person name="Tsao C.-C."/>
            <person name="Gorovsky M.A."/>
            <person name="Keeling P.J."/>
            <person name="Waller R.F."/>
            <person name="Patron N.J."/>
            <person name="Cherry J.M."/>
            <person name="Stover N.A."/>
            <person name="Krieger C.J."/>
            <person name="del Toro C."/>
            <person name="Ryder H.F."/>
            <person name="Williamson S.C."/>
            <person name="Barbeau R.A."/>
            <person name="Hamilton E.P."/>
            <person name="Orias E."/>
        </authorList>
    </citation>
    <scope>NUCLEOTIDE SEQUENCE [LARGE SCALE GENOMIC DNA]</scope>
    <source>
        <strain evidence="3">SB210</strain>
    </source>
</reference>
<dbReference type="GeneID" id="7826642"/>
<dbReference type="RefSeq" id="XP_001022934.2">
    <property type="nucleotide sequence ID" value="XM_001022934.2"/>
</dbReference>
<dbReference type="Pfam" id="PF00169">
    <property type="entry name" value="PH"/>
    <property type="match status" value="1"/>
</dbReference>
<dbReference type="KEGG" id="tet:TTHERM_00579330"/>
<evidence type="ECO:0000313" key="2">
    <source>
        <dbReference type="EMBL" id="EAS02689.2"/>
    </source>
</evidence>
<proteinExistence type="predicted"/>
<evidence type="ECO:0000259" key="1">
    <source>
        <dbReference type="PROSITE" id="PS50003"/>
    </source>
</evidence>
<dbReference type="InterPro" id="IPR011993">
    <property type="entry name" value="PH-like_dom_sf"/>
</dbReference>
<keyword evidence="3" id="KW-1185">Reference proteome</keyword>
<accession>I7LWR1</accession>
<dbReference type="Proteomes" id="UP000009168">
    <property type="component" value="Unassembled WGS sequence"/>
</dbReference>
<name>I7LWR1_TETTS</name>